<evidence type="ECO:0000313" key="1">
    <source>
        <dbReference type="EMBL" id="UUO13553.1"/>
    </source>
</evidence>
<keyword evidence="2" id="KW-1185">Reference proteome</keyword>
<sequence length="65" mass="7733">MTLIELRTKGYQALVKELGQIDTIRFLQEMGWGSGDYTKERQEALKNVTRAEFWQDIEEIRKEKI</sequence>
<evidence type="ECO:0000313" key="2">
    <source>
        <dbReference type="Proteomes" id="UP001057561"/>
    </source>
</evidence>
<proteinExistence type="predicted"/>
<evidence type="ECO:0008006" key="3">
    <source>
        <dbReference type="Google" id="ProtNLM"/>
    </source>
</evidence>
<protein>
    <recommendedName>
        <fullName evidence="3">Nif11 domain-containing protein</fullName>
    </recommendedName>
</protein>
<dbReference type="EMBL" id="CP099464">
    <property type="protein sequence ID" value="UUO13553.1"/>
    <property type="molecule type" value="Genomic_DNA"/>
</dbReference>
<reference evidence="1" key="1">
    <citation type="submission" date="2022-06" db="EMBL/GenBank/DDBJ databases">
        <title>Nostosin G and Spiroidesin B from the Cyanobacterium Dolichospermum sp. NIES-1697.</title>
        <authorList>
            <person name="Phan C.-S."/>
            <person name="Mehjabin J.J."/>
            <person name="Anas A.R.J."/>
            <person name="Hayasaka M."/>
            <person name="Onoki R."/>
            <person name="Wang J."/>
            <person name="Umezawa T."/>
            <person name="Washio K."/>
            <person name="Morikawa M."/>
            <person name="Okino T."/>
        </authorList>
    </citation>
    <scope>NUCLEOTIDE SEQUENCE</scope>
    <source>
        <strain evidence="1">NIES-1697</strain>
    </source>
</reference>
<dbReference type="Proteomes" id="UP001057561">
    <property type="component" value="Chromosome"/>
</dbReference>
<dbReference type="RefSeq" id="WP_027403689.1">
    <property type="nucleotide sequence ID" value="NZ_CP099464.1"/>
</dbReference>
<accession>A0ABY5LNN1</accession>
<gene>
    <name evidence="1" type="ORF">NG743_15855</name>
</gene>
<organism evidence="1 2">
    <name type="scientific">Dolichospermum heterosporum TAC447</name>
    <dbReference type="NCBI Taxonomy" id="747523"/>
    <lineage>
        <taxon>Bacteria</taxon>
        <taxon>Bacillati</taxon>
        <taxon>Cyanobacteriota</taxon>
        <taxon>Cyanophyceae</taxon>
        <taxon>Nostocales</taxon>
        <taxon>Aphanizomenonaceae</taxon>
        <taxon>Dolichospermum</taxon>
        <taxon>Dolichospermum heterosporum</taxon>
    </lineage>
</organism>
<name>A0ABY5LNN1_9CYAN</name>